<sequence length="229" mass="26209">MYRAQAMGMTGGDYVYLYYTLIPSSRMRKPWEDKTEVTSEERAKRIDAFRPFKQVSISHMDGLKEAAFYELIKKKLLEPPWNLNVYNSTVWQGSLPSLILHDATYLYLSVLNESLAQGKGHPDGKTFRKLATKQSFDGMTGRVVYDANADRQPNYWLWGIRKDGDEFELMADIGVSESPELQVRLRDTLYWNRADGSPPPDTPPCGFFNELCPPKPKGMFVSSLSRFLS</sequence>
<evidence type="ECO:0000256" key="7">
    <source>
        <dbReference type="ARBA" id="ARBA00023180"/>
    </source>
</evidence>
<evidence type="ECO:0000256" key="6">
    <source>
        <dbReference type="ARBA" id="ARBA00023170"/>
    </source>
</evidence>
<proteinExistence type="predicted"/>
<feature type="domain" description="Receptor ligand binding region" evidence="8">
    <location>
        <begin position="4"/>
        <end position="160"/>
    </location>
</feature>
<keyword evidence="6" id="KW-0675">Receptor</keyword>
<keyword evidence="7" id="KW-0325">Glycoprotein</keyword>
<accession>A0AAD9JVD6</accession>
<evidence type="ECO:0000259" key="8">
    <source>
        <dbReference type="Pfam" id="PF01094"/>
    </source>
</evidence>
<comment type="subcellular location">
    <subcellularLocation>
        <location evidence="1">Membrane</location>
        <topology evidence="1">Single-pass type I membrane protein</topology>
    </subcellularLocation>
</comment>
<evidence type="ECO:0000256" key="3">
    <source>
        <dbReference type="ARBA" id="ARBA00022729"/>
    </source>
</evidence>
<gene>
    <name evidence="9" type="ORF">NP493_1677g00012</name>
</gene>
<dbReference type="GO" id="GO:0016020">
    <property type="term" value="C:membrane"/>
    <property type="evidence" value="ECO:0007669"/>
    <property type="project" value="UniProtKB-SubCell"/>
</dbReference>
<evidence type="ECO:0000313" key="10">
    <source>
        <dbReference type="Proteomes" id="UP001209878"/>
    </source>
</evidence>
<keyword evidence="4" id="KW-1133">Transmembrane helix</keyword>
<dbReference type="EMBL" id="JAODUO010001677">
    <property type="protein sequence ID" value="KAK2159972.1"/>
    <property type="molecule type" value="Genomic_DNA"/>
</dbReference>
<evidence type="ECO:0000256" key="1">
    <source>
        <dbReference type="ARBA" id="ARBA00004479"/>
    </source>
</evidence>
<keyword evidence="10" id="KW-1185">Reference proteome</keyword>
<organism evidence="9 10">
    <name type="scientific">Ridgeia piscesae</name>
    <name type="common">Tubeworm</name>
    <dbReference type="NCBI Taxonomy" id="27915"/>
    <lineage>
        <taxon>Eukaryota</taxon>
        <taxon>Metazoa</taxon>
        <taxon>Spiralia</taxon>
        <taxon>Lophotrochozoa</taxon>
        <taxon>Annelida</taxon>
        <taxon>Polychaeta</taxon>
        <taxon>Sedentaria</taxon>
        <taxon>Canalipalpata</taxon>
        <taxon>Sabellida</taxon>
        <taxon>Siboglinidae</taxon>
        <taxon>Ridgeia</taxon>
    </lineage>
</organism>
<evidence type="ECO:0000256" key="2">
    <source>
        <dbReference type="ARBA" id="ARBA00022692"/>
    </source>
</evidence>
<dbReference type="InterPro" id="IPR001828">
    <property type="entry name" value="ANF_lig-bd_rcpt"/>
</dbReference>
<comment type="caution">
    <text evidence="9">The sequence shown here is derived from an EMBL/GenBank/DDBJ whole genome shotgun (WGS) entry which is preliminary data.</text>
</comment>
<protein>
    <recommendedName>
        <fullName evidence="8">Receptor ligand binding region domain-containing protein</fullName>
    </recommendedName>
</protein>
<dbReference type="AlphaFoldDB" id="A0AAD9JVD6"/>
<keyword evidence="5" id="KW-0472">Membrane</keyword>
<evidence type="ECO:0000313" key="9">
    <source>
        <dbReference type="EMBL" id="KAK2159972.1"/>
    </source>
</evidence>
<dbReference type="Pfam" id="PF01094">
    <property type="entry name" value="ANF_receptor"/>
    <property type="match status" value="1"/>
</dbReference>
<evidence type="ECO:0000256" key="5">
    <source>
        <dbReference type="ARBA" id="ARBA00023136"/>
    </source>
</evidence>
<dbReference type="InterPro" id="IPR001170">
    <property type="entry name" value="ANPR/GUC"/>
</dbReference>
<dbReference type="Gene3D" id="3.40.50.2300">
    <property type="match status" value="1"/>
</dbReference>
<keyword evidence="2" id="KW-0812">Transmembrane</keyword>
<reference evidence="9" key="1">
    <citation type="journal article" date="2023" name="Mol. Biol. Evol.">
        <title>Third-Generation Sequencing Reveals the Adaptive Role of the Epigenome in Three Deep-Sea Polychaetes.</title>
        <authorList>
            <person name="Perez M."/>
            <person name="Aroh O."/>
            <person name="Sun Y."/>
            <person name="Lan Y."/>
            <person name="Juniper S.K."/>
            <person name="Young C.R."/>
            <person name="Angers B."/>
            <person name="Qian P.Y."/>
        </authorList>
    </citation>
    <scope>NUCLEOTIDE SEQUENCE</scope>
    <source>
        <strain evidence="9">R07B-5</strain>
    </source>
</reference>
<dbReference type="InterPro" id="IPR028082">
    <property type="entry name" value="Peripla_BP_I"/>
</dbReference>
<keyword evidence="3" id="KW-0732">Signal</keyword>
<dbReference type="Proteomes" id="UP001209878">
    <property type="component" value="Unassembled WGS sequence"/>
</dbReference>
<dbReference type="PRINTS" id="PR00255">
    <property type="entry name" value="NATPEPTIDER"/>
</dbReference>
<dbReference type="SUPFAM" id="SSF53822">
    <property type="entry name" value="Periplasmic binding protein-like I"/>
    <property type="match status" value="1"/>
</dbReference>
<evidence type="ECO:0000256" key="4">
    <source>
        <dbReference type="ARBA" id="ARBA00022989"/>
    </source>
</evidence>
<name>A0AAD9JVD6_RIDPI</name>